<dbReference type="Proteomes" id="UP000789920">
    <property type="component" value="Unassembled WGS sequence"/>
</dbReference>
<accession>A0ACA9SJP7</accession>
<protein>
    <submittedName>
        <fullName evidence="1">28422_t:CDS:1</fullName>
    </submittedName>
</protein>
<evidence type="ECO:0000313" key="2">
    <source>
        <dbReference type="Proteomes" id="UP000789920"/>
    </source>
</evidence>
<proteinExistence type="predicted"/>
<feature type="non-terminal residue" evidence="1">
    <location>
        <position position="60"/>
    </location>
</feature>
<reference evidence="1" key="1">
    <citation type="submission" date="2021-06" db="EMBL/GenBank/DDBJ databases">
        <authorList>
            <person name="Kallberg Y."/>
            <person name="Tangrot J."/>
            <person name="Rosling A."/>
        </authorList>
    </citation>
    <scope>NUCLEOTIDE SEQUENCE</scope>
    <source>
        <strain evidence="1">MA461A</strain>
    </source>
</reference>
<organism evidence="1 2">
    <name type="scientific">Racocetra persica</name>
    <dbReference type="NCBI Taxonomy" id="160502"/>
    <lineage>
        <taxon>Eukaryota</taxon>
        <taxon>Fungi</taxon>
        <taxon>Fungi incertae sedis</taxon>
        <taxon>Mucoromycota</taxon>
        <taxon>Glomeromycotina</taxon>
        <taxon>Glomeromycetes</taxon>
        <taxon>Diversisporales</taxon>
        <taxon>Gigasporaceae</taxon>
        <taxon>Racocetra</taxon>
    </lineage>
</organism>
<name>A0ACA9SJP7_9GLOM</name>
<evidence type="ECO:0000313" key="1">
    <source>
        <dbReference type="EMBL" id="CAG8841609.1"/>
    </source>
</evidence>
<feature type="non-terminal residue" evidence="1">
    <location>
        <position position="1"/>
    </location>
</feature>
<sequence length="60" mass="7126">SMMQHEKAESINMDIKPTSPIPFIHVNEYDETINPSKYKNDVYEHVNKLVRNFINSYKLN</sequence>
<gene>
    <name evidence="1" type="ORF">RPERSI_LOCUS31955</name>
</gene>
<comment type="caution">
    <text evidence="1">The sequence shown here is derived from an EMBL/GenBank/DDBJ whole genome shotgun (WGS) entry which is preliminary data.</text>
</comment>
<dbReference type="EMBL" id="CAJVQC010130916">
    <property type="protein sequence ID" value="CAG8841609.1"/>
    <property type="molecule type" value="Genomic_DNA"/>
</dbReference>
<keyword evidence="2" id="KW-1185">Reference proteome</keyword>